<gene>
    <name evidence="2" type="ORF">EDD32_1510</name>
</gene>
<organism evidence="2 3">
    <name type="scientific">Georgenia muralis</name>
    <dbReference type="NCBI Taxonomy" id="154117"/>
    <lineage>
        <taxon>Bacteria</taxon>
        <taxon>Bacillati</taxon>
        <taxon>Actinomycetota</taxon>
        <taxon>Actinomycetes</taxon>
        <taxon>Micrococcales</taxon>
        <taxon>Bogoriellaceae</taxon>
        <taxon>Georgenia</taxon>
    </lineage>
</organism>
<dbReference type="Gene3D" id="3.40.50.1820">
    <property type="entry name" value="alpha/beta hydrolase"/>
    <property type="match status" value="1"/>
</dbReference>
<protein>
    <submittedName>
        <fullName evidence="2">Serine aminopeptidase S33 family</fullName>
    </submittedName>
</protein>
<name>A0A3N4Z7A1_9MICO</name>
<reference evidence="2 3" key="1">
    <citation type="submission" date="2018-11" db="EMBL/GenBank/DDBJ databases">
        <title>Sequencing the genomes of 1000 actinobacteria strains.</title>
        <authorList>
            <person name="Klenk H.-P."/>
        </authorList>
    </citation>
    <scope>NUCLEOTIDE SEQUENCE [LARGE SCALE GENOMIC DNA]</scope>
    <source>
        <strain evidence="2 3">DSM 14418</strain>
    </source>
</reference>
<proteinExistence type="predicted"/>
<dbReference type="RefSeq" id="WP_123916321.1">
    <property type="nucleotide sequence ID" value="NZ_RKRA01000001.1"/>
</dbReference>
<feature type="domain" description="AB hydrolase-1" evidence="1">
    <location>
        <begin position="72"/>
        <end position="153"/>
    </location>
</feature>
<evidence type="ECO:0000313" key="3">
    <source>
        <dbReference type="Proteomes" id="UP000280726"/>
    </source>
</evidence>
<sequence>MGHADLLGGTLPVLTFGRGPDLVVLPGLEAAGGNPAGLARRMEEARYAAYARSRTVHVVRRPVGIAPGTTMADLAGSLAAAITADLGAPVDVMGVSTGGSLALQLAVDHPQVVRRLVLVSAAARLSDDARATQRRWAERVRAGRRRQAAAGQAELMGGSAGGVAFWRAALWLGAPLVVPDEPADLLRTVEAEDSYDVTARLGEVAAPTLLVAGARDRNYGADLLRRTAARIPGARLRLHPRYGHAAATSSRRVPTMVLDFLDE</sequence>
<dbReference type="PRINTS" id="PR00111">
    <property type="entry name" value="ABHYDROLASE"/>
</dbReference>
<dbReference type="GO" id="GO:0004177">
    <property type="term" value="F:aminopeptidase activity"/>
    <property type="evidence" value="ECO:0007669"/>
    <property type="project" value="UniProtKB-KW"/>
</dbReference>
<dbReference type="InterPro" id="IPR029058">
    <property type="entry name" value="AB_hydrolase_fold"/>
</dbReference>
<keyword evidence="2" id="KW-0378">Hydrolase</keyword>
<keyword evidence="2" id="KW-0645">Protease</keyword>
<dbReference type="OrthoDB" id="9800988at2"/>
<dbReference type="PANTHER" id="PTHR43433">
    <property type="entry name" value="HYDROLASE, ALPHA/BETA FOLD FAMILY PROTEIN"/>
    <property type="match status" value="1"/>
</dbReference>
<dbReference type="InterPro" id="IPR050471">
    <property type="entry name" value="AB_hydrolase"/>
</dbReference>
<accession>A0A3N4Z7A1</accession>
<dbReference type="Pfam" id="PF00561">
    <property type="entry name" value="Abhydrolase_1"/>
    <property type="match status" value="1"/>
</dbReference>
<keyword evidence="3" id="KW-1185">Reference proteome</keyword>
<dbReference type="SUPFAM" id="SSF53474">
    <property type="entry name" value="alpha/beta-Hydrolases"/>
    <property type="match status" value="1"/>
</dbReference>
<dbReference type="AlphaFoldDB" id="A0A3N4Z7A1"/>
<dbReference type="Proteomes" id="UP000280726">
    <property type="component" value="Unassembled WGS sequence"/>
</dbReference>
<evidence type="ECO:0000313" key="2">
    <source>
        <dbReference type="EMBL" id="RPF27050.1"/>
    </source>
</evidence>
<comment type="caution">
    <text evidence="2">The sequence shown here is derived from an EMBL/GenBank/DDBJ whole genome shotgun (WGS) entry which is preliminary data.</text>
</comment>
<evidence type="ECO:0000259" key="1">
    <source>
        <dbReference type="Pfam" id="PF00561"/>
    </source>
</evidence>
<keyword evidence="2" id="KW-0031">Aminopeptidase</keyword>
<dbReference type="InterPro" id="IPR000073">
    <property type="entry name" value="AB_hydrolase_1"/>
</dbReference>
<dbReference type="EMBL" id="RKRA01000001">
    <property type="protein sequence ID" value="RPF27050.1"/>
    <property type="molecule type" value="Genomic_DNA"/>
</dbReference>
<dbReference type="PANTHER" id="PTHR43433:SF5">
    <property type="entry name" value="AB HYDROLASE-1 DOMAIN-CONTAINING PROTEIN"/>
    <property type="match status" value="1"/>
</dbReference>